<reference evidence="11" key="1">
    <citation type="submission" date="2013-09" db="EMBL/GenBank/DDBJ databases">
        <title>The Genome Sequence of Anopheles maculatus species B.</title>
        <authorList>
            <consortium name="The Broad Institute Genomics Platform"/>
            <person name="Neafsey D.E."/>
            <person name="Besansky N."/>
            <person name="Howell P."/>
            <person name="Walton C."/>
            <person name="Young S.K."/>
            <person name="Zeng Q."/>
            <person name="Gargeya S."/>
            <person name="Fitzgerald M."/>
            <person name="Haas B."/>
            <person name="Abouelleil A."/>
            <person name="Allen A.W."/>
            <person name="Alvarado L."/>
            <person name="Arachchi H.M."/>
            <person name="Berlin A.M."/>
            <person name="Chapman S.B."/>
            <person name="Gainer-Dewar J."/>
            <person name="Goldberg J."/>
            <person name="Griggs A."/>
            <person name="Gujja S."/>
            <person name="Hansen M."/>
            <person name="Howarth C."/>
            <person name="Imamovic A."/>
            <person name="Ireland A."/>
            <person name="Larimer J."/>
            <person name="McCowan C."/>
            <person name="Murphy C."/>
            <person name="Pearson M."/>
            <person name="Poon T.W."/>
            <person name="Priest M."/>
            <person name="Roberts A."/>
            <person name="Saif S."/>
            <person name="Shea T."/>
            <person name="Sisk P."/>
            <person name="Sykes S."/>
            <person name="Wortman J."/>
            <person name="Nusbaum C."/>
            <person name="Birren B."/>
        </authorList>
    </citation>
    <scope>NUCLEOTIDE SEQUENCE [LARGE SCALE GENOMIC DNA]</scope>
    <source>
        <strain evidence="11">maculatus3</strain>
    </source>
</reference>
<evidence type="ECO:0000256" key="4">
    <source>
        <dbReference type="ARBA" id="ARBA00022833"/>
    </source>
</evidence>
<evidence type="ECO:0000259" key="8">
    <source>
        <dbReference type="PROSITE" id="PS50016"/>
    </source>
</evidence>
<dbReference type="SUPFAM" id="SSF57903">
    <property type="entry name" value="FYVE/PHD zinc finger"/>
    <property type="match status" value="1"/>
</dbReference>
<dbReference type="GO" id="GO:0016589">
    <property type="term" value="C:NURF complex"/>
    <property type="evidence" value="ECO:0007669"/>
    <property type="project" value="InterPro"/>
</dbReference>
<dbReference type="InterPro" id="IPR013083">
    <property type="entry name" value="Znf_RING/FYVE/PHD"/>
</dbReference>
<evidence type="ECO:0000256" key="2">
    <source>
        <dbReference type="ARBA" id="ARBA00022723"/>
    </source>
</evidence>
<dbReference type="SMART" id="SM00249">
    <property type="entry name" value="PHD"/>
    <property type="match status" value="1"/>
</dbReference>
<dbReference type="PROSITE" id="PS01359">
    <property type="entry name" value="ZF_PHD_1"/>
    <property type="match status" value="1"/>
</dbReference>
<keyword evidence="3 6" id="KW-0863">Zinc-finger</keyword>
<dbReference type="Pfam" id="PF02791">
    <property type="entry name" value="DDT"/>
    <property type="match status" value="1"/>
</dbReference>
<feature type="region of interest" description="Disordered" evidence="7">
    <location>
        <begin position="523"/>
        <end position="617"/>
    </location>
</feature>
<feature type="region of interest" description="Disordered" evidence="7">
    <location>
        <begin position="1"/>
        <end position="162"/>
    </location>
</feature>
<evidence type="ECO:0000256" key="1">
    <source>
        <dbReference type="ARBA" id="ARBA00004123"/>
    </source>
</evidence>
<evidence type="ECO:0000313" key="11">
    <source>
        <dbReference type="Proteomes" id="UP000075901"/>
    </source>
</evidence>
<dbReference type="CDD" id="cd15559">
    <property type="entry name" value="PHD1_BPTF"/>
    <property type="match status" value="1"/>
</dbReference>
<dbReference type="Pfam" id="PF15613">
    <property type="entry name" value="WSD"/>
    <property type="match status" value="1"/>
</dbReference>
<evidence type="ECO:0000256" key="7">
    <source>
        <dbReference type="SAM" id="MobiDB-lite"/>
    </source>
</evidence>
<keyword evidence="11" id="KW-1185">Reference proteome</keyword>
<comment type="subcellular location">
    <subcellularLocation>
        <location evidence="1">Nucleus</location>
    </subcellularLocation>
</comment>
<feature type="domain" description="DDT" evidence="9">
    <location>
        <begin position="205"/>
        <end position="265"/>
    </location>
</feature>
<dbReference type="InterPro" id="IPR019787">
    <property type="entry name" value="Znf_PHD-finger"/>
</dbReference>
<organism evidence="10 11">
    <name type="scientific">Anopheles maculatus</name>
    <dbReference type="NCBI Taxonomy" id="74869"/>
    <lineage>
        <taxon>Eukaryota</taxon>
        <taxon>Metazoa</taxon>
        <taxon>Ecdysozoa</taxon>
        <taxon>Arthropoda</taxon>
        <taxon>Hexapoda</taxon>
        <taxon>Insecta</taxon>
        <taxon>Pterygota</taxon>
        <taxon>Neoptera</taxon>
        <taxon>Endopterygota</taxon>
        <taxon>Diptera</taxon>
        <taxon>Nematocera</taxon>
        <taxon>Culicoidea</taxon>
        <taxon>Culicidae</taxon>
        <taxon>Anophelinae</taxon>
        <taxon>Anopheles</taxon>
        <taxon>Anopheles maculatus group</taxon>
    </lineage>
</organism>
<keyword evidence="2" id="KW-0479">Metal-binding</keyword>
<feature type="compositionally biased region" description="Basic residues" evidence="7">
    <location>
        <begin position="33"/>
        <end position="44"/>
    </location>
</feature>
<evidence type="ECO:0000256" key="5">
    <source>
        <dbReference type="ARBA" id="ARBA00023242"/>
    </source>
</evidence>
<feature type="compositionally biased region" description="Polar residues" evidence="7">
    <location>
        <begin position="53"/>
        <end position="65"/>
    </location>
</feature>
<dbReference type="Gene3D" id="3.30.40.10">
    <property type="entry name" value="Zinc/RING finger domain, C3HC4 (zinc finger)"/>
    <property type="match status" value="1"/>
</dbReference>
<proteinExistence type="predicted"/>
<dbReference type="VEuPathDB" id="VectorBase:AMAM011157"/>
<name>A0A182SQ33_9DIPT</name>
<dbReference type="PROSITE" id="PS50827">
    <property type="entry name" value="DDT"/>
    <property type="match status" value="1"/>
</dbReference>
<dbReference type="InterPro" id="IPR019786">
    <property type="entry name" value="Zinc_finger_PHD-type_CS"/>
</dbReference>
<dbReference type="AlphaFoldDB" id="A0A182SQ33"/>
<accession>A0A182SQ33</accession>
<sequence length="617" mass="69319">MTGRQSNGPGGSASVGKRRGRPPKTATMERPKKFQYHLMKKPKYLCKDGQDGGSTPSASRASSPHGSEESRPSTSRRTPATKGTRGRKSTTRGRPSGRGRGGHNNSSARKAYSYHESEYHYGSDFGDDSDKSDLEDDYLRSPSDSDESLGHESDSDFSMASSGGGPGLNGAIYLKDPSPDPIWLQEREVPPLELPESSKDLLVPTDIVLKCTSIYEIIRRFRHQVRLSPFRFEDFCAAIWSEDQSALLTELHIMLLKGILREEDSQQTHFGPLDQKDSVNIALYLIDCITWPEVLRSYIESDPSLDQSVLKILTTTEYPYVPADDRLYVLQFLTDQFLVTTQVRDDVMQEAIRYDDHCRVCHRVGELLCCETCPAVFHLECVEPPLVDVPKGDWQCNLCKSHKVSGVIDCISTQEKQGMLSRQEMLGFDRHGRKYWFVVRRIFVENEDSSQVWYYSTVAQFELLLSKLDPDELEADLCQELDQKYRDDIVRQMTLTETLTNQHKGAKKSYFEVDNQRVEKLLGQPAIDEQQAKDVKAEEDGKEREEGTTAMAENGGEQHIKEEIVVKEEDGGEAQQLNGGGGGGGGGSKHVTRSKTGSLTPRTFNLDELKKKNPKDE</sequence>
<feature type="compositionally biased region" description="Basic and acidic residues" evidence="7">
    <location>
        <begin position="530"/>
        <end position="547"/>
    </location>
</feature>
<dbReference type="GO" id="GO:0000978">
    <property type="term" value="F:RNA polymerase II cis-regulatory region sequence-specific DNA binding"/>
    <property type="evidence" value="ECO:0007669"/>
    <property type="project" value="TreeGrafter"/>
</dbReference>
<feature type="compositionally biased region" description="Basic residues" evidence="7">
    <location>
        <begin position="84"/>
        <end position="101"/>
    </location>
</feature>
<reference evidence="10" key="2">
    <citation type="submission" date="2020-05" db="UniProtKB">
        <authorList>
            <consortium name="EnsemblMetazoa"/>
        </authorList>
    </citation>
    <scope>IDENTIFICATION</scope>
    <source>
        <strain evidence="10">maculatus3</strain>
    </source>
</reference>
<dbReference type="Proteomes" id="UP000075901">
    <property type="component" value="Unassembled WGS sequence"/>
</dbReference>
<protein>
    <recommendedName>
        <fullName evidence="12">PHD-type domain-containing protein</fullName>
    </recommendedName>
</protein>
<dbReference type="InterPro" id="IPR018501">
    <property type="entry name" value="DDT_dom"/>
</dbReference>
<dbReference type="InterPro" id="IPR001965">
    <property type="entry name" value="Znf_PHD"/>
</dbReference>
<evidence type="ECO:0000259" key="9">
    <source>
        <dbReference type="PROSITE" id="PS50827"/>
    </source>
</evidence>
<dbReference type="Pfam" id="PF00628">
    <property type="entry name" value="PHD"/>
    <property type="match status" value="1"/>
</dbReference>
<feature type="compositionally biased region" description="Basic and acidic residues" evidence="7">
    <location>
        <begin position="605"/>
        <end position="617"/>
    </location>
</feature>
<dbReference type="GO" id="GO:0006357">
    <property type="term" value="P:regulation of transcription by RNA polymerase II"/>
    <property type="evidence" value="ECO:0007669"/>
    <property type="project" value="InterPro"/>
</dbReference>
<evidence type="ECO:0000256" key="3">
    <source>
        <dbReference type="ARBA" id="ARBA00022771"/>
    </source>
</evidence>
<dbReference type="PANTHER" id="PTHR45975">
    <property type="entry name" value="NUCLEOSOME-REMODELING FACTOR SUBUNIT BPTF"/>
    <property type="match status" value="1"/>
</dbReference>
<feature type="domain" description="PHD-type" evidence="8">
    <location>
        <begin position="355"/>
        <end position="402"/>
    </location>
</feature>
<evidence type="ECO:0008006" key="12">
    <source>
        <dbReference type="Google" id="ProtNLM"/>
    </source>
</evidence>
<feature type="compositionally biased region" description="Polar residues" evidence="7">
    <location>
        <begin position="594"/>
        <end position="603"/>
    </location>
</feature>
<dbReference type="InterPro" id="IPR011011">
    <property type="entry name" value="Znf_FYVE_PHD"/>
</dbReference>
<feature type="compositionally biased region" description="Gly residues" evidence="7">
    <location>
        <begin position="578"/>
        <end position="588"/>
    </location>
</feature>
<dbReference type="SMART" id="SM00571">
    <property type="entry name" value="DDT"/>
    <property type="match status" value="1"/>
</dbReference>
<evidence type="ECO:0000256" key="6">
    <source>
        <dbReference type="PROSITE-ProRule" id="PRU00146"/>
    </source>
</evidence>
<dbReference type="InterPro" id="IPR038028">
    <property type="entry name" value="BPTF"/>
</dbReference>
<feature type="compositionally biased region" description="Basic and acidic residues" evidence="7">
    <location>
        <begin position="556"/>
        <end position="569"/>
    </location>
</feature>
<dbReference type="PROSITE" id="PS50016">
    <property type="entry name" value="ZF_PHD_2"/>
    <property type="match status" value="1"/>
</dbReference>
<dbReference type="InterPro" id="IPR028941">
    <property type="entry name" value="WHIM2_dom"/>
</dbReference>
<dbReference type="EnsemblMetazoa" id="AMAM011157-RA">
    <property type="protein sequence ID" value="AMAM011157-PA"/>
    <property type="gene ID" value="AMAM011157"/>
</dbReference>
<keyword evidence="5" id="KW-0539">Nucleus</keyword>
<evidence type="ECO:0000313" key="10">
    <source>
        <dbReference type="EnsemblMetazoa" id="AMAM011157-PA"/>
    </source>
</evidence>
<dbReference type="PANTHER" id="PTHR45975:SF2">
    <property type="entry name" value="NUCLEOSOME-REMODELING FACTOR SUBUNIT BPTF"/>
    <property type="match status" value="1"/>
</dbReference>
<dbReference type="GO" id="GO:0008270">
    <property type="term" value="F:zinc ion binding"/>
    <property type="evidence" value="ECO:0007669"/>
    <property type="project" value="UniProtKB-KW"/>
</dbReference>
<feature type="compositionally biased region" description="Low complexity" evidence="7">
    <location>
        <begin position="72"/>
        <end position="83"/>
    </location>
</feature>
<keyword evidence="4" id="KW-0862">Zinc</keyword>